<feature type="compositionally biased region" description="Low complexity" evidence="1">
    <location>
        <begin position="427"/>
        <end position="450"/>
    </location>
</feature>
<organism evidence="2 3">
    <name type="scientific">Catenaria anguillulae PL171</name>
    <dbReference type="NCBI Taxonomy" id="765915"/>
    <lineage>
        <taxon>Eukaryota</taxon>
        <taxon>Fungi</taxon>
        <taxon>Fungi incertae sedis</taxon>
        <taxon>Blastocladiomycota</taxon>
        <taxon>Blastocladiomycetes</taxon>
        <taxon>Blastocladiales</taxon>
        <taxon>Catenariaceae</taxon>
        <taxon>Catenaria</taxon>
    </lineage>
</organism>
<feature type="compositionally biased region" description="Basic residues" evidence="1">
    <location>
        <begin position="396"/>
        <end position="409"/>
    </location>
</feature>
<dbReference type="Proteomes" id="UP000193411">
    <property type="component" value="Unassembled WGS sequence"/>
</dbReference>
<dbReference type="EMBL" id="MCFL01000001">
    <property type="protein sequence ID" value="ORZ41491.1"/>
    <property type="molecule type" value="Genomic_DNA"/>
</dbReference>
<feature type="region of interest" description="Disordered" evidence="1">
    <location>
        <begin position="50"/>
        <end position="75"/>
    </location>
</feature>
<feature type="region of interest" description="Disordered" evidence="1">
    <location>
        <begin position="365"/>
        <end position="461"/>
    </location>
</feature>
<feature type="region of interest" description="Disordered" evidence="1">
    <location>
        <begin position="104"/>
        <end position="158"/>
    </location>
</feature>
<dbReference type="AlphaFoldDB" id="A0A1Y2I626"/>
<comment type="caution">
    <text evidence="2">The sequence shown here is derived from an EMBL/GenBank/DDBJ whole genome shotgun (WGS) entry which is preliminary data.</text>
</comment>
<feature type="compositionally biased region" description="Low complexity" evidence="1">
    <location>
        <begin position="377"/>
        <end position="395"/>
    </location>
</feature>
<reference evidence="2 3" key="1">
    <citation type="submission" date="2016-07" db="EMBL/GenBank/DDBJ databases">
        <title>Pervasive Adenine N6-methylation of Active Genes in Fungi.</title>
        <authorList>
            <consortium name="DOE Joint Genome Institute"/>
            <person name="Mondo S.J."/>
            <person name="Dannebaum R.O."/>
            <person name="Kuo R.C."/>
            <person name="Labutti K."/>
            <person name="Haridas S."/>
            <person name="Kuo A."/>
            <person name="Salamov A."/>
            <person name="Ahrendt S.R."/>
            <person name="Lipzen A."/>
            <person name="Sullivan W."/>
            <person name="Andreopoulos W.B."/>
            <person name="Clum A."/>
            <person name="Lindquist E."/>
            <person name="Daum C."/>
            <person name="Ramamoorthy G.K."/>
            <person name="Gryganskyi A."/>
            <person name="Culley D."/>
            <person name="Magnuson J.K."/>
            <person name="James T.Y."/>
            <person name="O'Malley M.A."/>
            <person name="Stajich J.E."/>
            <person name="Spatafora J.W."/>
            <person name="Visel A."/>
            <person name="Grigoriev I.V."/>
        </authorList>
    </citation>
    <scope>NUCLEOTIDE SEQUENCE [LARGE SCALE GENOMIC DNA]</scope>
    <source>
        <strain evidence="2 3">PL171</strain>
    </source>
</reference>
<evidence type="ECO:0000256" key="1">
    <source>
        <dbReference type="SAM" id="MobiDB-lite"/>
    </source>
</evidence>
<feature type="compositionally biased region" description="Low complexity" evidence="1">
    <location>
        <begin position="148"/>
        <end position="158"/>
    </location>
</feature>
<protein>
    <submittedName>
        <fullName evidence="2">Uncharacterized protein</fullName>
    </submittedName>
</protein>
<evidence type="ECO:0000313" key="3">
    <source>
        <dbReference type="Proteomes" id="UP000193411"/>
    </source>
</evidence>
<feature type="compositionally biased region" description="Polar residues" evidence="1">
    <location>
        <begin position="50"/>
        <end position="63"/>
    </location>
</feature>
<feature type="region of interest" description="Disordered" evidence="1">
    <location>
        <begin position="277"/>
        <end position="304"/>
    </location>
</feature>
<gene>
    <name evidence="2" type="ORF">BCR44DRAFT_57312</name>
</gene>
<keyword evidence="3" id="KW-1185">Reference proteome</keyword>
<proteinExistence type="predicted"/>
<sequence length="480" mass="49682">MLGIGLTYPAMVPATTLSSGGELMEDATMSSMGNMESLAQRFDSALHLTGSNMSPQQAQGQIVSGSSSSSSARYPNYSYCGPQTAQPPQMLPRRSSALILPPPPSPDLSLPHVRGVSSTSECPSVHLLSDDGHSQIPLRALSTSGRPSAKSSSHARASASDLPIAELLRLLFPLASSSASARTMSTNANPRRRDRSITPPSHFVHGSCAPPSSPILTSSLCYPSALAPTNAPPNSPLSLTPAFAASAVDMDNQDVRMSGSSSPTRGFSDDMMAMDLGPPSISHPATASSPFPPHPPTPPTPTPTVSDLHLAMSQYNLPVPNLTSYLSGCGFMSSSAGLESPVMSHAMGNSMMMHLPASPPLSPKCVSATPKTKRKPVVATVASPPTTSTSTSSVSHRAKSHYHSKRKLSGTRSSSSGTALAVLSGVSTASTSSISKRTAAAASSASSSSAPNGAEKVRQQRRVRAMVKNLARQLDGLSMD</sequence>
<feature type="region of interest" description="Disordered" evidence="1">
    <location>
        <begin position="179"/>
        <end position="200"/>
    </location>
</feature>
<evidence type="ECO:0000313" key="2">
    <source>
        <dbReference type="EMBL" id="ORZ41491.1"/>
    </source>
</evidence>
<accession>A0A1Y2I626</accession>
<name>A0A1Y2I626_9FUNG</name>
<feature type="compositionally biased region" description="Pro residues" evidence="1">
    <location>
        <begin position="290"/>
        <end position="302"/>
    </location>
</feature>